<dbReference type="AlphaFoldDB" id="G2R013"/>
<dbReference type="OrthoDB" id="40334at2759"/>
<dbReference type="KEGG" id="ttt:THITE_2112710"/>
<protein>
    <submittedName>
        <fullName evidence="2">Uncharacterized protein</fullName>
    </submittedName>
</protein>
<proteinExistence type="predicted"/>
<evidence type="ECO:0000313" key="2">
    <source>
        <dbReference type="EMBL" id="AEO65584.1"/>
    </source>
</evidence>
<reference evidence="2 3" key="1">
    <citation type="journal article" date="2011" name="Nat. Biotechnol.">
        <title>Comparative genomic analysis of the thermophilic biomass-degrading fungi Myceliophthora thermophila and Thielavia terrestris.</title>
        <authorList>
            <person name="Berka R.M."/>
            <person name="Grigoriev I.V."/>
            <person name="Otillar R."/>
            <person name="Salamov A."/>
            <person name="Grimwood J."/>
            <person name="Reid I."/>
            <person name="Ishmael N."/>
            <person name="John T."/>
            <person name="Darmond C."/>
            <person name="Moisan M.-C."/>
            <person name="Henrissat B."/>
            <person name="Coutinho P.M."/>
            <person name="Lombard V."/>
            <person name="Natvig D.O."/>
            <person name="Lindquist E."/>
            <person name="Schmutz J."/>
            <person name="Lucas S."/>
            <person name="Harris P."/>
            <person name="Powlowski J."/>
            <person name="Bellemare A."/>
            <person name="Taylor D."/>
            <person name="Butler G."/>
            <person name="de Vries R.P."/>
            <person name="Allijn I.E."/>
            <person name="van den Brink J."/>
            <person name="Ushinsky S."/>
            <person name="Storms R."/>
            <person name="Powell A.J."/>
            <person name="Paulsen I.T."/>
            <person name="Elbourne L.D.H."/>
            <person name="Baker S.E."/>
            <person name="Magnuson J."/>
            <person name="LaBoissiere S."/>
            <person name="Clutterbuck A.J."/>
            <person name="Martinez D."/>
            <person name="Wogulis M."/>
            <person name="de Leon A.L."/>
            <person name="Rey M.W."/>
            <person name="Tsang A."/>
        </authorList>
    </citation>
    <scope>NUCLEOTIDE SEQUENCE [LARGE SCALE GENOMIC DNA]</scope>
    <source>
        <strain evidence="3">ATCC 38088 / NRRL 8126</strain>
    </source>
</reference>
<evidence type="ECO:0000256" key="1">
    <source>
        <dbReference type="SAM" id="MobiDB-lite"/>
    </source>
</evidence>
<organism evidence="2 3">
    <name type="scientific">Thermothielavioides terrestris (strain ATCC 38088 / NRRL 8126)</name>
    <name type="common">Thielavia terrestris</name>
    <dbReference type="NCBI Taxonomy" id="578455"/>
    <lineage>
        <taxon>Eukaryota</taxon>
        <taxon>Fungi</taxon>
        <taxon>Dikarya</taxon>
        <taxon>Ascomycota</taxon>
        <taxon>Pezizomycotina</taxon>
        <taxon>Sordariomycetes</taxon>
        <taxon>Sordariomycetidae</taxon>
        <taxon>Sordariales</taxon>
        <taxon>Chaetomiaceae</taxon>
        <taxon>Thermothielavioides</taxon>
        <taxon>Thermothielavioides terrestris</taxon>
    </lineage>
</organism>
<dbReference type="HOGENOM" id="CLU_1696722_0_0_1"/>
<sequence length="155" mass="16988">MFSNLATKAALKKVGLPTDTFDFSSWTGSDSSKPSWKKITKSKPTTATAATDNANNNSNTSKAWPDWMSVKSLPLTVQPWLTPRPPPIPVAEPPRVGDMAPLDRDRQLVLGNGRKTLVVFLRFVGCACTFQFHPPRLIPSPSRPSIHSPYNFAPA</sequence>
<dbReference type="EMBL" id="CP003010">
    <property type="protein sequence ID" value="AEO65584.1"/>
    <property type="molecule type" value="Genomic_DNA"/>
</dbReference>
<dbReference type="RefSeq" id="XP_003651920.1">
    <property type="nucleotide sequence ID" value="XM_003651872.1"/>
</dbReference>
<dbReference type="GeneID" id="11518138"/>
<feature type="compositionally biased region" description="Low complexity" evidence="1">
    <location>
        <begin position="45"/>
        <end position="63"/>
    </location>
</feature>
<gene>
    <name evidence="2" type="ORF">THITE_2112710</name>
</gene>
<accession>G2R013</accession>
<name>G2R013_THETT</name>
<dbReference type="eggNOG" id="ENOG502SN3X">
    <property type="taxonomic scope" value="Eukaryota"/>
</dbReference>
<dbReference type="Proteomes" id="UP000008181">
    <property type="component" value="Chromosome 2"/>
</dbReference>
<feature type="compositionally biased region" description="Polar residues" evidence="1">
    <location>
        <begin position="25"/>
        <end position="34"/>
    </location>
</feature>
<evidence type="ECO:0000313" key="3">
    <source>
        <dbReference type="Proteomes" id="UP000008181"/>
    </source>
</evidence>
<feature type="region of interest" description="Disordered" evidence="1">
    <location>
        <begin position="25"/>
        <end position="63"/>
    </location>
</feature>
<keyword evidence="3" id="KW-1185">Reference proteome</keyword>